<keyword evidence="8 9" id="KW-0472">Membrane</keyword>
<feature type="domain" description="Cation efflux protein transmembrane" evidence="10">
    <location>
        <begin position="13"/>
        <end position="199"/>
    </location>
</feature>
<evidence type="ECO:0000256" key="1">
    <source>
        <dbReference type="ARBA" id="ARBA00004141"/>
    </source>
</evidence>
<dbReference type="NCBIfam" id="TIGR01297">
    <property type="entry name" value="CDF"/>
    <property type="match status" value="1"/>
</dbReference>
<organism evidence="12 13">
    <name type="scientific">Parvicella tangerina</name>
    <dbReference type="NCBI Taxonomy" id="2829795"/>
    <lineage>
        <taxon>Bacteria</taxon>
        <taxon>Pseudomonadati</taxon>
        <taxon>Bacteroidota</taxon>
        <taxon>Flavobacteriia</taxon>
        <taxon>Flavobacteriales</taxon>
        <taxon>Parvicellaceae</taxon>
        <taxon>Parvicella</taxon>
    </lineage>
</organism>
<evidence type="ECO:0000256" key="8">
    <source>
        <dbReference type="ARBA" id="ARBA00023136"/>
    </source>
</evidence>
<protein>
    <submittedName>
        <fullName evidence="12">Cadmium, cobalt and zinc/H(+)-K(+) antiporter</fullName>
    </submittedName>
</protein>
<comment type="subcellular location">
    <subcellularLocation>
        <location evidence="1">Membrane</location>
        <topology evidence="1">Multi-pass membrane protein</topology>
    </subcellularLocation>
</comment>
<evidence type="ECO:0000256" key="5">
    <source>
        <dbReference type="ARBA" id="ARBA00022906"/>
    </source>
</evidence>
<feature type="domain" description="Cation efflux protein cytoplasmic" evidence="11">
    <location>
        <begin position="206"/>
        <end position="280"/>
    </location>
</feature>
<feature type="transmembrane region" description="Helical" evidence="9">
    <location>
        <begin position="144"/>
        <end position="165"/>
    </location>
</feature>
<keyword evidence="3" id="KW-0813">Transport</keyword>
<keyword evidence="5" id="KW-0862">Zinc</keyword>
<evidence type="ECO:0000313" key="13">
    <source>
        <dbReference type="Proteomes" id="UP000683507"/>
    </source>
</evidence>
<dbReference type="GO" id="GO:0005385">
    <property type="term" value="F:zinc ion transmembrane transporter activity"/>
    <property type="evidence" value="ECO:0007669"/>
    <property type="project" value="TreeGrafter"/>
</dbReference>
<dbReference type="KEGG" id="ptan:CRYO30217_01413"/>
<proteinExistence type="inferred from homology"/>
<dbReference type="PANTHER" id="PTHR11562">
    <property type="entry name" value="CATION EFFLUX PROTEIN/ ZINC TRANSPORTER"/>
    <property type="match status" value="1"/>
</dbReference>
<dbReference type="Proteomes" id="UP000683507">
    <property type="component" value="Chromosome"/>
</dbReference>
<reference evidence="12" key="1">
    <citation type="submission" date="2021-04" db="EMBL/GenBank/DDBJ databases">
        <authorList>
            <person name="Rodrigo-Torres L."/>
            <person name="Arahal R. D."/>
            <person name="Lucena T."/>
        </authorList>
    </citation>
    <scope>NUCLEOTIDE SEQUENCE</scope>
    <source>
        <strain evidence="12">AS29M-1</strain>
    </source>
</reference>
<feature type="transmembrane region" description="Helical" evidence="9">
    <location>
        <begin position="80"/>
        <end position="102"/>
    </location>
</feature>
<dbReference type="InterPro" id="IPR050681">
    <property type="entry name" value="CDF/SLC30A"/>
</dbReference>
<evidence type="ECO:0000256" key="6">
    <source>
        <dbReference type="ARBA" id="ARBA00022989"/>
    </source>
</evidence>
<dbReference type="PANTHER" id="PTHR11562:SF17">
    <property type="entry name" value="RE54080P-RELATED"/>
    <property type="match status" value="1"/>
</dbReference>
<name>A0A916NBD2_9FLAO</name>
<sequence length="291" mass="32580">MSHDHDHSSGKNLKLAFFLNISFTVIEIVGGLLVNSVAILSDAIHDLGDSFSLGLAWYLDKKSKQQADQKYSFGYARFSLLGALINSLVLVLGAVIVLREAIDRLVHPEAPNVDGMLLFALLGVAINGFAAWKMKSGKSLNEQVVSWHLLEDVLGWTAILIGAIILKFKYIWWLDPALSITIMLYISYGVIKRLRETLHLFLQGVPRGVDLNAIEKDIQTINGISSMHHTHIWSLEGEHHVFSSHLKLENGLTIDQVVYIKRQVKDALKTYGFKHYTVETELNGEVCDFDV</sequence>
<dbReference type="InterPro" id="IPR027470">
    <property type="entry name" value="Cation_efflux_CTD"/>
</dbReference>
<evidence type="ECO:0000259" key="10">
    <source>
        <dbReference type="Pfam" id="PF01545"/>
    </source>
</evidence>
<dbReference type="InterPro" id="IPR027469">
    <property type="entry name" value="Cation_efflux_TMD_sf"/>
</dbReference>
<evidence type="ECO:0000256" key="7">
    <source>
        <dbReference type="ARBA" id="ARBA00023065"/>
    </source>
</evidence>
<dbReference type="InterPro" id="IPR002524">
    <property type="entry name" value="Cation_efflux"/>
</dbReference>
<keyword evidence="5" id="KW-0864">Zinc transport</keyword>
<evidence type="ECO:0000313" key="12">
    <source>
        <dbReference type="EMBL" id="CAG5080668.1"/>
    </source>
</evidence>
<dbReference type="EMBL" id="OU015584">
    <property type="protein sequence ID" value="CAG5080668.1"/>
    <property type="molecule type" value="Genomic_DNA"/>
</dbReference>
<dbReference type="Pfam" id="PF16916">
    <property type="entry name" value="ZT_dimer"/>
    <property type="match status" value="1"/>
</dbReference>
<dbReference type="Gene3D" id="1.20.1510.10">
    <property type="entry name" value="Cation efflux protein transmembrane domain"/>
    <property type="match status" value="1"/>
</dbReference>
<dbReference type="Pfam" id="PF01545">
    <property type="entry name" value="Cation_efflux"/>
    <property type="match status" value="1"/>
</dbReference>
<evidence type="ECO:0000256" key="9">
    <source>
        <dbReference type="SAM" id="Phobius"/>
    </source>
</evidence>
<accession>A0A916NBD2</accession>
<evidence type="ECO:0000256" key="4">
    <source>
        <dbReference type="ARBA" id="ARBA00022692"/>
    </source>
</evidence>
<dbReference type="RefSeq" id="WP_258541615.1">
    <property type="nucleotide sequence ID" value="NZ_OU015584.1"/>
</dbReference>
<dbReference type="InterPro" id="IPR058533">
    <property type="entry name" value="Cation_efflux_TM"/>
</dbReference>
<feature type="transmembrane region" description="Helical" evidence="9">
    <location>
        <begin position="12"/>
        <end position="33"/>
    </location>
</feature>
<evidence type="ECO:0000259" key="11">
    <source>
        <dbReference type="Pfam" id="PF16916"/>
    </source>
</evidence>
<dbReference type="SUPFAM" id="SSF161111">
    <property type="entry name" value="Cation efflux protein transmembrane domain-like"/>
    <property type="match status" value="1"/>
</dbReference>
<keyword evidence="6 9" id="KW-1133">Transmembrane helix</keyword>
<feature type="transmembrane region" description="Helical" evidence="9">
    <location>
        <begin position="114"/>
        <end position="132"/>
    </location>
</feature>
<keyword evidence="7" id="KW-0406">Ion transport</keyword>
<evidence type="ECO:0000256" key="3">
    <source>
        <dbReference type="ARBA" id="ARBA00022448"/>
    </source>
</evidence>
<gene>
    <name evidence="12" type="primary">czcD</name>
    <name evidence="12" type="ORF">CRYO30217_01413</name>
</gene>
<dbReference type="InterPro" id="IPR036837">
    <property type="entry name" value="Cation_efflux_CTD_sf"/>
</dbReference>
<dbReference type="SUPFAM" id="SSF160240">
    <property type="entry name" value="Cation efflux protein cytoplasmic domain-like"/>
    <property type="match status" value="1"/>
</dbReference>
<keyword evidence="4 9" id="KW-0812">Transmembrane</keyword>
<keyword evidence="13" id="KW-1185">Reference proteome</keyword>
<dbReference type="GO" id="GO:0005886">
    <property type="term" value="C:plasma membrane"/>
    <property type="evidence" value="ECO:0007669"/>
    <property type="project" value="TreeGrafter"/>
</dbReference>
<evidence type="ECO:0000256" key="2">
    <source>
        <dbReference type="ARBA" id="ARBA00008873"/>
    </source>
</evidence>
<comment type="similarity">
    <text evidence="2">Belongs to the cation diffusion facilitator (CDF) transporter (TC 2.A.4) family. SLC30A subfamily.</text>
</comment>
<feature type="transmembrane region" description="Helical" evidence="9">
    <location>
        <begin position="171"/>
        <end position="191"/>
    </location>
</feature>
<dbReference type="AlphaFoldDB" id="A0A916NBD2"/>